<keyword evidence="5 7" id="KW-0472">Membrane</keyword>
<feature type="transmembrane region" description="Helical" evidence="7">
    <location>
        <begin position="493"/>
        <end position="517"/>
    </location>
</feature>
<dbReference type="Proteomes" id="UP000265515">
    <property type="component" value="Unassembled WGS sequence"/>
</dbReference>
<feature type="transmembrane region" description="Helical" evidence="7">
    <location>
        <begin position="463"/>
        <end position="481"/>
    </location>
</feature>
<dbReference type="PANTHER" id="PTHR30028:SF0">
    <property type="entry name" value="PROTEIN ALUMINUM SENSITIVE 3"/>
    <property type="match status" value="1"/>
</dbReference>
<comment type="subcellular location">
    <subcellularLocation>
        <location evidence="1">Membrane</location>
        <topology evidence="1">Multi-pass membrane protein</topology>
    </subcellularLocation>
</comment>
<proteinExistence type="inferred from homology"/>
<feature type="region of interest" description="Disordered" evidence="6">
    <location>
        <begin position="51"/>
        <end position="73"/>
    </location>
</feature>
<organism evidence="8 9">
    <name type="scientific">Chara braunii</name>
    <name type="common">Braun's stonewort</name>
    <dbReference type="NCBI Taxonomy" id="69332"/>
    <lineage>
        <taxon>Eukaryota</taxon>
        <taxon>Viridiplantae</taxon>
        <taxon>Streptophyta</taxon>
        <taxon>Charophyceae</taxon>
        <taxon>Charales</taxon>
        <taxon>Characeae</taxon>
        <taxon>Chara</taxon>
    </lineage>
</organism>
<dbReference type="PANTHER" id="PTHR30028">
    <property type="entry name" value="UPF0014 INNER MEMBRANE PROTEIN YBBM-RELATED"/>
    <property type="match status" value="1"/>
</dbReference>
<evidence type="ECO:0000256" key="6">
    <source>
        <dbReference type="SAM" id="MobiDB-lite"/>
    </source>
</evidence>
<feature type="transmembrane region" description="Helical" evidence="7">
    <location>
        <begin position="436"/>
        <end position="457"/>
    </location>
</feature>
<feature type="transmembrane region" description="Helical" evidence="7">
    <location>
        <begin position="585"/>
        <end position="606"/>
    </location>
</feature>
<evidence type="ECO:0000256" key="2">
    <source>
        <dbReference type="ARBA" id="ARBA00005268"/>
    </source>
</evidence>
<reference evidence="8 9" key="1">
    <citation type="journal article" date="2018" name="Cell">
        <title>The Chara Genome: Secondary Complexity and Implications for Plant Terrestrialization.</title>
        <authorList>
            <person name="Nishiyama T."/>
            <person name="Sakayama H."/>
            <person name="Vries J.D."/>
            <person name="Buschmann H."/>
            <person name="Saint-Marcoux D."/>
            <person name="Ullrich K.K."/>
            <person name="Haas F.B."/>
            <person name="Vanderstraeten L."/>
            <person name="Becker D."/>
            <person name="Lang D."/>
            <person name="Vosolsobe S."/>
            <person name="Rombauts S."/>
            <person name="Wilhelmsson P.K.I."/>
            <person name="Janitza P."/>
            <person name="Kern R."/>
            <person name="Heyl A."/>
            <person name="Rumpler F."/>
            <person name="Villalobos L.I.A.C."/>
            <person name="Clay J.M."/>
            <person name="Skokan R."/>
            <person name="Toyoda A."/>
            <person name="Suzuki Y."/>
            <person name="Kagoshima H."/>
            <person name="Schijlen E."/>
            <person name="Tajeshwar N."/>
            <person name="Catarino B."/>
            <person name="Hetherington A.J."/>
            <person name="Saltykova A."/>
            <person name="Bonnot C."/>
            <person name="Breuninger H."/>
            <person name="Symeonidi A."/>
            <person name="Radhakrishnan G.V."/>
            <person name="Van Nieuwerburgh F."/>
            <person name="Deforce D."/>
            <person name="Chang C."/>
            <person name="Karol K.G."/>
            <person name="Hedrich R."/>
            <person name="Ulvskov P."/>
            <person name="Glockner G."/>
            <person name="Delwiche C.F."/>
            <person name="Petrasek J."/>
            <person name="Van de Peer Y."/>
            <person name="Friml J."/>
            <person name="Beilby M."/>
            <person name="Dolan L."/>
            <person name="Kohara Y."/>
            <person name="Sugano S."/>
            <person name="Fujiyama A."/>
            <person name="Delaux P.-M."/>
            <person name="Quint M."/>
            <person name="TheiBen G."/>
            <person name="Hagemann M."/>
            <person name="Harholt J."/>
            <person name="Dunand C."/>
            <person name="Zachgo S."/>
            <person name="Langdale J."/>
            <person name="Maumus F."/>
            <person name="Straeten D.V.D."/>
            <person name="Gould S.B."/>
            <person name="Rensing S.A."/>
        </authorList>
    </citation>
    <scope>NUCLEOTIDE SEQUENCE [LARGE SCALE GENOMIC DNA]</scope>
    <source>
        <strain evidence="8 9">S276</strain>
    </source>
</reference>
<keyword evidence="3 7" id="KW-0812">Transmembrane</keyword>
<feature type="compositionally biased region" description="Basic and acidic residues" evidence="6">
    <location>
        <begin position="1"/>
        <end position="23"/>
    </location>
</feature>
<evidence type="ECO:0000313" key="8">
    <source>
        <dbReference type="EMBL" id="GBG68755.1"/>
    </source>
</evidence>
<name>A0A388KFB6_CHABU</name>
<comment type="caution">
    <text evidence="8">The sequence shown here is derived from an EMBL/GenBank/DDBJ whole genome shotgun (WGS) entry which is preliminary data.</text>
</comment>
<dbReference type="AlphaFoldDB" id="A0A388KFB6"/>
<feature type="compositionally biased region" description="Acidic residues" evidence="6">
    <location>
        <begin position="24"/>
        <end position="35"/>
    </location>
</feature>
<evidence type="ECO:0000256" key="1">
    <source>
        <dbReference type="ARBA" id="ARBA00004141"/>
    </source>
</evidence>
<keyword evidence="4 7" id="KW-1133">Transmembrane helix</keyword>
<dbReference type="OrthoDB" id="432685at2759"/>
<feature type="transmembrane region" description="Helical" evidence="7">
    <location>
        <begin position="618"/>
        <end position="641"/>
    </location>
</feature>
<dbReference type="EMBL" id="BFEA01000105">
    <property type="protein sequence ID" value="GBG68755.1"/>
    <property type="molecule type" value="Genomic_DNA"/>
</dbReference>
<evidence type="ECO:0000256" key="7">
    <source>
        <dbReference type="SAM" id="Phobius"/>
    </source>
</evidence>
<sequence>MAGQGRRERGEKARVQSHKPDRGGEEEEEEEEEELSPVIIDQWLGRGLRRSKWRGKGRRRETQGGTMDTWSNIDRPRWVGVGGGERGRCATRMYGTTASQMYHIISFLISDRQTRMNRTTMCADQTEDRSVGSFGASRREKRMPRVTFRGAPCLKGGARMAPNFPQSLVGTFGRDWHMDAGLNRTSSDRQSSGRTTCLPHHQPRQQTTCCQSWAHNEAALLPPTFETPFKPLSVSKPSLCRHQHASDGVISRPASFLMPPSPFFPPRWRKWRRGRGRGKGRGRGWGWRERDVPVAGAAVGADDDSGGCSGCGGDSAPAVSRVSLIGVMGNVPRGGRRLTGAIPIRRSITGSRRGSSVVASAAAGGAAVTATTISSSSSSSSPSAAAAALITALTAGNPDVLQVILSFLKRPLVGLALVLVASAVSRYERLGLERIILVAAARCFVQVIVLGFVLKFVFEKAGVFWMASLITLMVLIAGQTGGKRAGRVPHSRLIITLAVISAVAITLSICSFCGLYPRQPRYIIPMAGYAIGNSMSVTGSCLTFLANYLEAERGLVEASLCLGATPKQASASMVRKALRGGLNPLFDFVKTTGLISLPGAITGMILGGTPPLQAVQMQLVVCFLLLGSAVVSCMVATFLSWRQFFTPAGQFILSNGVS</sequence>
<dbReference type="InterPro" id="IPR005226">
    <property type="entry name" value="UPF0014_fam"/>
</dbReference>
<evidence type="ECO:0000256" key="4">
    <source>
        <dbReference type="ARBA" id="ARBA00022989"/>
    </source>
</evidence>
<keyword evidence="9" id="KW-1185">Reference proteome</keyword>
<dbReference type="Gramene" id="GBG68755">
    <property type="protein sequence ID" value="GBG68755"/>
    <property type="gene ID" value="CBR_g3295"/>
</dbReference>
<feature type="compositionally biased region" description="Polar residues" evidence="6">
    <location>
        <begin position="63"/>
        <end position="72"/>
    </location>
</feature>
<evidence type="ECO:0000313" key="9">
    <source>
        <dbReference type="Proteomes" id="UP000265515"/>
    </source>
</evidence>
<protein>
    <submittedName>
        <fullName evidence="8">Uncharacterized protein</fullName>
    </submittedName>
</protein>
<dbReference type="Pfam" id="PF03649">
    <property type="entry name" value="UPF0014"/>
    <property type="match status" value="1"/>
</dbReference>
<dbReference type="STRING" id="69332.A0A388KFB6"/>
<dbReference type="GO" id="GO:0005886">
    <property type="term" value="C:plasma membrane"/>
    <property type="evidence" value="ECO:0007669"/>
    <property type="project" value="TreeGrafter"/>
</dbReference>
<gene>
    <name evidence="8" type="ORF">CBR_g3295</name>
</gene>
<feature type="transmembrane region" description="Helical" evidence="7">
    <location>
        <begin position="523"/>
        <end position="545"/>
    </location>
</feature>
<comment type="similarity">
    <text evidence="2">Belongs to the UPF0014 family.</text>
</comment>
<accession>A0A388KFB6</accession>
<feature type="region of interest" description="Disordered" evidence="6">
    <location>
        <begin position="1"/>
        <end position="36"/>
    </location>
</feature>
<evidence type="ECO:0000256" key="3">
    <source>
        <dbReference type="ARBA" id="ARBA00022692"/>
    </source>
</evidence>
<evidence type="ECO:0000256" key="5">
    <source>
        <dbReference type="ARBA" id="ARBA00023136"/>
    </source>
</evidence>